<reference evidence="8 9" key="1">
    <citation type="submission" date="2020-06" db="EMBL/GenBank/DDBJ databases">
        <title>The yeast mating-type switching endonuclease HO is a domesticated member of an unorthodox homing genetic element family.</title>
        <authorList>
            <person name="Coughlan A.Y."/>
            <person name="Lombardi L."/>
            <person name="Braun-Galleani S."/>
            <person name="Martos A.R."/>
            <person name="Galeote V."/>
            <person name="Bigey F."/>
            <person name="Dequin S."/>
            <person name="Byrne K.P."/>
            <person name="Wolfe K.H."/>
        </authorList>
    </citation>
    <scope>NUCLEOTIDE SEQUENCE [LARGE SCALE GENOMIC DNA]</scope>
    <source>
        <strain evidence="8 9">CBS2947</strain>
    </source>
</reference>
<feature type="domain" description="SB" evidence="7">
    <location>
        <begin position="213"/>
        <end position="279"/>
    </location>
</feature>
<dbReference type="GO" id="GO:0043162">
    <property type="term" value="P:ubiquitin-dependent protein catabolic process via the multivesicular body sorting pathway"/>
    <property type="evidence" value="ECO:0007669"/>
    <property type="project" value="UniProtKB-ARBA"/>
</dbReference>
<dbReference type="EMBL" id="CP059274">
    <property type="protein sequence ID" value="QLQ82525.1"/>
    <property type="molecule type" value="Genomic_DNA"/>
</dbReference>
<dbReference type="Pfam" id="PF09454">
    <property type="entry name" value="Vps23_core"/>
    <property type="match status" value="1"/>
</dbReference>
<dbReference type="PANTHER" id="PTHR23306:SF3">
    <property type="entry name" value="TUMOR SUPPRESSOR PROTEIN 101"/>
    <property type="match status" value="1"/>
</dbReference>
<feature type="region of interest" description="Disordered" evidence="6">
    <location>
        <begin position="28"/>
        <end position="98"/>
    </location>
</feature>
<evidence type="ECO:0000313" key="8">
    <source>
        <dbReference type="EMBL" id="QLQ82525.1"/>
    </source>
</evidence>
<dbReference type="GO" id="GO:0000813">
    <property type="term" value="C:ESCRT I complex"/>
    <property type="evidence" value="ECO:0007669"/>
    <property type="project" value="TreeGrafter"/>
</dbReference>
<dbReference type="OrthoDB" id="306304at2759"/>
<evidence type="ECO:0000259" key="7">
    <source>
        <dbReference type="PROSITE" id="PS51312"/>
    </source>
</evidence>
<dbReference type="PANTHER" id="PTHR23306">
    <property type="entry name" value="TUMOR SUSCEPTIBILITY GENE 101 PROTEIN-RELATED"/>
    <property type="match status" value="1"/>
</dbReference>
<sequence length="279" mass="31319">MLDHWRPEVNNLSQLIEELTNINSNNELLISDTDPRPWRPSPTNSVPDLPPKPPAVPPRPTTHVSGPPLPVPPQIPTTAGVASGPPRIPERPPMAASPDLLDTDISVNENKRHVKAIEHLQQTLKEIRLSSSLAAEESLENRKTAIRNAIKQFELTLAYEQAALQRSSETIDQTKSSLTKEIEAIQRQTEQITAYESRQSDDPDPSTIIATENDIVGQLYRLVAKDCSLSDTFNVLNRLLTNEIIRLDIFVKKTRALAREQFLVRLHIQKVIDQLDHQS</sequence>
<dbReference type="GO" id="GO:0043130">
    <property type="term" value="F:ubiquitin binding"/>
    <property type="evidence" value="ECO:0007669"/>
    <property type="project" value="TreeGrafter"/>
</dbReference>
<dbReference type="GO" id="GO:0072666">
    <property type="term" value="P:establishment of protein localization to vacuole"/>
    <property type="evidence" value="ECO:0007669"/>
    <property type="project" value="UniProtKB-ARBA"/>
</dbReference>
<evidence type="ECO:0000256" key="3">
    <source>
        <dbReference type="ARBA" id="ARBA00022753"/>
    </source>
</evidence>
<evidence type="ECO:0000256" key="5">
    <source>
        <dbReference type="PROSITE-ProRule" id="PRU00644"/>
    </source>
</evidence>
<dbReference type="SUPFAM" id="SSF140111">
    <property type="entry name" value="Endosomal sorting complex assembly domain"/>
    <property type="match status" value="1"/>
</dbReference>
<keyword evidence="3" id="KW-0967">Endosome</keyword>
<dbReference type="InterPro" id="IPR052070">
    <property type="entry name" value="ESCRT-I_UEV_domain"/>
</dbReference>
<feature type="compositionally biased region" description="Pro residues" evidence="6">
    <location>
        <begin position="48"/>
        <end position="60"/>
    </location>
</feature>
<evidence type="ECO:0000256" key="2">
    <source>
        <dbReference type="ARBA" id="ARBA00022448"/>
    </source>
</evidence>
<organism evidence="8 9">
    <name type="scientific">Torulaspora globosa</name>
    <dbReference type="NCBI Taxonomy" id="48254"/>
    <lineage>
        <taxon>Eukaryota</taxon>
        <taxon>Fungi</taxon>
        <taxon>Dikarya</taxon>
        <taxon>Ascomycota</taxon>
        <taxon>Saccharomycotina</taxon>
        <taxon>Saccharomycetes</taxon>
        <taxon>Saccharomycetales</taxon>
        <taxon>Saccharomycetaceae</taxon>
        <taxon>Torulaspora</taxon>
    </lineage>
</organism>
<name>A0A7H9I0W7_9SACH</name>
<dbReference type="PROSITE" id="PS51312">
    <property type="entry name" value="SB"/>
    <property type="match status" value="1"/>
</dbReference>
<dbReference type="InterPro" id="IPR037202">
    <property type="entry name" value="ESCRT_assembly_dom"/>
</dbReference>
<dbReference type="GO" id="GO:0006886">
    <property type="term" value="P:intracellular protein transport"/>
    <property type="evidence" value="ECO:0007669"/>
    <property type="project" value="UniProtKB-ARBA"/>
</dbReference>
<dbReference type="Gene3D" id="6.10.140.820">
    <property type="match status" value="1"/>
</dbReference>
<evidence type="ECO:0000313" key="9">
    <source>
        <dbReference type="Proteomes" id="UP000510647"/>
    </source>
</evidence>
<gene>
    <name evidence="8" type="ORF">HG537_0H02870</name>
</gene>
<dbReference type="Proteomes" id="UP000510647">
    <property type="component" value="Chromosome 8"/>
</dbReference>
<dbReference type="InterPro" id="IPR017916">
    <property type="entry name" value="SB_dom"/>
</dbReference>
<evidence type="ECO:0000256" key="1">
    <source>
        <dbReference type="ARBA" id="ARBA00004177"/>
    </source>
</evidence>
<proteinExistence type="predicted"/>
<evidence type="ECO:0000256" key="6">
    <source>
        <dbReference type="SAM" id="MobiDB-lite"/>
    </source>
</evidence>
<evidence type="ECO:0000256" key="4">
    <source>
        <dbReference type="ARBA" id="ARBA00022927"/>
    </source>
</evidence>
<dbReference type="AlphaFoldDB" id="A0A7H9I0W7"/>
<accession>A0A7H9I0W7</accession>
<keyword evidence="2 5" id="KW-0813">Transport</keyword>
<keyword evidence="4 5" id="KW-0653">Protein transport</keyword>
<protein>
    <recommendedName>
        <fullName evidence="7">SB domain-containing protein</fullName>
    </recommendedName>
</protein>
<keyword evidence="9" id="KW-1185">Reference proteome</keyword>
<comment type="subcellular location">
    <subcellularLocation>
        <location evidence="1">Endosome</location>
    </subcellularLocation>
</comment>